<accession>A0ABT8TFF8</accession>
<feature type="transmembrane region" description="Helical" evidence="1">
    <location>
        <begin position="43"/>
        <end position="66"/>
    </location>
</feature>
<proteinExistence type="predicted"/>
<dbReference type="PANTHER" id="PTHR38684">
    <property type="entry name" value="PROTEIN AMPE"/>
    <property type="match status" value="1"/>
</dbReference>
<evidence type="ECO:0000256" key="1">
    <source>
        <dbReference type="SAM" id="Phobius"/>
    </source>
</evidence>
<dbReference type="EMBL" id="JAULRT010000059">
    <property type="protein sequence ID" value="MDO3382835.1"/>
    <property type="molecule type" value="Genomic_DNA"/>
</dbReference>
<keyword evidence="3" id="KW-1185">Reference proteome</keyword>
<dbReference type="InterPro" id="IPR031347">
    <property type="entry name" value="AmpE"/>
</dbReference>
<feature type="transmembrane region" description="Helical" evidence="1">
    <location>
        <begin position="153"/>
        <end position="174"/>
    </location>
</feature>
<feature type="transmembrane region" description="Helical" evidence="1">
    <location>
        <begin position="73"/>
        <end position="89"/>
    </location>
</feature>
<protein>
    <submittedName>
        <fullName evidence="2">Regulatory signaling modulator protein AmpE</fullName>
    </submittedName>
</protein>
<keyword evidence="1" id="KW-0812">Transmembrane</keyword>
<comment type="caution">
    <text evidence="2">The sequence shown here is derived from an EMBL/GenBank/DDBJ whole genome shotgun (WGS) entry which is preliminary data.</text>
</comment>
<dbReference type="PANTHER" id="PTHR38684:SF1">
    <property type="entry name" value="PROTEIN AMPE"/>
    <property type="match status" value="1"/>
</dbReference>
<dbReference type="RefSeq" id="WP_302713338.1">
    <property type="nucleotide sequence ID" value="NZ_JAULRT010000059.1"/>
</dbReference>
<dbReference type="Proteomes" id="UP001168380">
    <property type="component" value="Unassembled WGS sequence"/>
</dbReference>
<name>A0ABT8TFF8_9GAMM</name>
<organism evidence="2 3">
    <name type="scientific">Gilvimarinus algae</name>
    <dbReference type="NCBI Taxonomy" id="3058037"/>
    <lineage>
        <taxon>Bacteria</taxon>
        <taxon>Pseudomonadati</taxon>
        <taxon>Pseudomonadota</taxon>
        <taxon>Gammaproteobacteria</taxon>
        <taxon>Cellvibrionales</taxon>
        <taxon>Cellvibrionaceae</taxon>
        <taxon>Gilvimarinus</taxon>
    </lineage>
</organism>
<dbReference type="InterPro" id="IPR052966">
    <property type="entry name" value="Beta-lactamase_Reg"/>
</dbReference>
<evidence type="ECO:0000313" key="3">
    <source>
        <dbReference type="Proteomes" id="UP001168380"/>
    </source>
</evidence>
<evidence type="ECO:0000313" key="2">
    <source>
        <dbReference type="EMBL" id="MDO3382835.1"/>
    </source>
</evidence>
<keyword evidence="1" id="KW-0472">Membrane</keyword>
<dbReference type="Pfam" id="PF17113">
    <property type="entry name" value="AmpE"/>
    <property type="match status" value="1"/>
</dbReference>
<feature type="transmembrane region" description="Helical" evidence="1">
    <location>
        <begin position="281"/>
        <end position="299"/>
    </location>
</feature>
<reference evidence="2" key="1">
    <citation type="submission" date="2023-07" db="EMBL/GenBank/DDBJ databases">
        <title>Gilvimarinus algae sp. nov., isolated from the surface of Kelp.</title>
        <authorList>
            <person name="Sun Y.Y."/>
            <person name="Gong Y."/>
            <person name="Du Z.J."/>
        </authorList>
    </citation>
    <scope>NUCLEOTIDE SEQUENCE</scope>
    <source>
        <strain evidence="2">SDUM040014</strain>
    </source>
</reference>
<sequence length="300" mass="33704">MTFLSLVIVLLLVQWWGSGKPLQRDEWFYRWWQWLQAHAGERLPAGAVGFLAVACPSLVLLGLVLVIGWYLPAVWLLLVNVPVLLYSLGRGEFSQSLQKYLEAARADNSVRAAQVLDEMNLDPGLRCEREGDNWMQLHQEALRVFSYRGFERMFAVLFWFLVAGAVGALVYRLVVLLRAHLLEQNDPAARSVNCAAHWLEWPAARLMGVSWALVGNFEACIKPWRQYCLDTRVSTPVYLAAVLSGALGDERHWPDSDAATTQGARIEPAYSLQLVAHTGAMFSRALLLWVFAAALIILIV</sequence>
<keyword evidence="1" id="KW-1133">Transmembrane helix</keyword>
<gene>
    <name evidence="2" type="primary">ampE</name>
    <name evidence="2" type="ORF">QWI16_11715</name>
</gene>